<evidence type="ECO:0000259" key="8">
    <source>
        <dbReference type="Pfam" id="PF16874"/>
    </source>
</evidence>
<comment type="catalytic activity">
    <reaction evidence="1 5">
        <text>Hydrolysis of terminal, non-reducing alpha-D-galactose residues in alpha-D-galactosides, including galactose oligosaccharides, galactomannans and galactolipids.</text>
        <dbReference type="EC" id="3.2.1.22"/>
    </reaction>
</comment>
<dbReference type="PRINTS" id="PR00743">
    <property type="entry name" value="GLHYDRLASE36"/>
</dbReference>
<name>A0A1H7C465_9FIRM</name>
<dbReference type="InterPro" id="IPR002252">
    <property type="entry name" value="Glyco_hydro_36"/>
</dbReference>
<dbReference type="Proteomes" id="UP000199662">
    <property type="component" value="Unassembled WGS sequence"/>
</dbReference>
<feature type="binding site" evidence="7">
    <location>
        <begin position="475"/>
        <end position="479"/>
    </location>
    <ligand>
        <name>substrate</name>
    </ligand>
</feature>
<dbReference type="STRING" id="84035.SAMN05660742_11967"/>
<keyword evidence="4 5" id="KW-0326">Glycosidase</keyword>
<dbReference type="GO" id="GO:0016052">
    <property type="term" value="P:carbohydrate catabolic process"/>
    <property type="evidence" value="ECO:0007669"/>
    <property type="project" value="InterPro"/>
</dbReference>
<feature type="active site" description="Proton donor" evidence="6">
    <location>
        <position position="547"/>
    </location>
</feature>
<evidence type="ECO:0000313" key="10">
    <source>
        <dbReference type="EMBL" id="SEJ84589.1"/>
    </source>
</evidence>
<evidence type="ECO:0000256" key="2">
    <source>
        <dbReference type="ARBA" id="ARBA00012755"/>
    </source>
</evidence>
<dbReference type="InterPro" id="IPR017853">
    <property type="entry name" value="GH"/>
</dbReference>
<sequence>MIIFDEKSKTFHLKSNKSSYIMKVLDSGHLLHLYWGHTLRTDNLDYIVRLKEWGSFLANTDNRERFHLESLPQEYPGYGATDMRVPAVELEYADGTSATDFRYISHKIILGKPPLIGLPATYVENDSEAQTLEIILCDAAKSVEAILSFSVFDGYETIARSVKIVNKSSSPVKIQRVLSANVDFKENKFEMIQLSGSWARERHIIRTHLRSGGQCIESRRGASSHAQNPFLALIRPETTEQSGDVYAMSLVYSGNFLANTEVDMYGNSRMQIGMNPFDFTWLLESGEEFQSPEAILVYSDKGLTGMSHVFQNFYSKRLMRGTWRDKERPILINNWEATYFDFNETKIKAIAKQASTFGIELFVLDDGWFGERDSDNCSLGDWFVNENKLSGGLKKLVDEINDMGLKFGIWFEPEMVCPISNLYKMHPDWCLHIDGRNRSQARRQLILDLTQKEVCDYIIKVVSDVLKSANIEYVKWDMNRNMTEIGSTKLPPQRQRETAHRYMLGLYYIMDTITANFPAILFESCSGGGGRFDPGILAYMPQTWTSDDTDAMERLKIQYGTSLVYPNIAMGCHVSAVPNHQVQRVTPFATRGIAAMGGNYGYELDLTKLSAGEKRQIKAQVAFYKEIRKVIQFGEFYRLKSPFEGNEVAWTFVSKDKSEAVVSFFRQSAEPNPNFTSLRIVGLDPNGQYQDRLTDTIYGGDELMYVGLNVPDTVSGNVNIDGSGGRDKLFAGMVSPIINGDYAAFIWHLKKIQ</sequence>
<feature type="binding site" evidence="7">
    <location>
        <position position="547"/>
    </location>
    <ligand>
        <name>substrate</name>
    </ligand>
</feature>
<evidence type="ECO:0000256" key="7">
    <source>
        <dbReference type="PIRSR" id="PIRSR005536-2"/>
    </source>
</evidence>
<dbReference type="InterPro" id="IPR038417">
    <property type="entry name" value="Alpga-gal_N_sf"/>
</dbReference>
<evidence type="ECO:0000256" key="5">
    <source>
        <dbReference type="PIRNR" id="PIRNR005536"/>
    </source>
</evidence>
<dbReference type="InterPro" id="IPR013780">
    <property type="entry name" value="Glyco_hydro_b"/>
</dbReference>
<evidence type="ECO:0000256" key="6">
    <source>
        <dbReference type="PIRSR" id="PIRSR005536-1"/>
    </source>
</evidence>
<dbReference type="InterPro" id="IPR031704">
    <property type="entry name" value="Glyco_hydro_36_N"/>
</dbReference>
<evidence type="ECO:0000256" key="3">
    <source>
        <dbReference type="ARBA" id="ARBA00022801"/>
    </source>
</evidence>
<dbReference type="SUPFAM" id="SSF51445">
    <property type="entry name" value="(Trans)glycosidases"/>
    <property type="match status" value="1"/>
</dbReference>
<dbReference type="Gene3D" id="2.70.98.60">
    <property type="entry name" value="alpha-galactosidase from lactobacil brevis"/>
    <property type="match status" value="1"/>
</dbReference>
<feature type="binding site" evidence="7">
    <location>
        <position position="525"/>
    </location>
    <ligand>
        <name>substrate</name>
    </ligand>
</feature>
<dbReference type="PROSITE" id="PS00512">
    <property type="entry name" value="ALPHA_GALACTOSIDASE"/>
    <property type="match status" value="1"/>
</dbReference>
<feature type="binding site" evidence="7">
    <location>
        <begin position="365"/>
        <end position="366"/>
    </location>
    <ligand>
        <name>substrate</name>
    </ligand>
</feature>
<dbReference type="RefSeq" id="WP_091834205.1">
    <property type="nucleotide sequence ID" value="NZ_FNZK01000019.1"/>
</dbReference>
<dbReference type="InterPro" id="IPR000111">
    <property type="entry name" value="Glyco_hydro_27/36_CS"/>
</dbReference>
<feature type="domain" description="Glycosyl hydrolase family 36 N-terminal" evidence="9">
    <location>
        <begin position="28"/>
        <end position="284"/>
    </location>
</feature>
<dbReference type="Pfam" id="PF16875">
    <property type="entry name" value="Glyco_hydro_36N"/>
    <property type="match status" value="1"/>
</dbReference>
<gene>
    <name evidence="10" type="ORF">SAMN05660742_11967</name>
</gene>
<dbReference type="FunFam" id="3.20.20.70:FF:000118">
    <property type="entry name" value="Alpha-galactosidase"/>
    <property type="match status" value="1"/>
</dbReference>
<evidence type="ECO:0000313" key="11">
    <source>
        <dbReference type="Proteomes" id="UP000199662"/>
    </source>
</evidence>
<feature type="binding site" evidence="7">
    <location>
        <position position="198"/>
    </location>
    <ligand>
        <name>substrate</name>
    </ligand>
</feature>
<dbReference type="AlphaFoldDB" id="A0A1H7C465"/>
<protein>
    <recommendedName>
        <fullName evidence="2 5">Alpha-galactosidase</fullName>
        <ecNumber evidence="2 5">3.2.1.22</ecNumber>
    </recommendedName>
</protein>
<dbReference type="CDD" id="cd14791">
    <property type="entry name" value="GH36"/>
    <property type="match status" value="1"/>
</dbReference>
<keyword evidence="3 5" id="KW-0378">Hydrolase</keyword>
<dbReference type="Gene3D" id="3.20.20.70">
    <property type="entry name" value="Aldolase class I"/>
    <property type="match status" value="1"/>
</dbReference>
<keyword evidence="11" id="KW-1185">Reference proteome</keyword>
<dbReference type="PIRSF" id="PIRSF005536">
    <property type="entry name" value="Agal"/>
    <property type="match status" value="1"/>
</dbReference>
<dbReference type="InterPro" id="IPR050985">
    <property type="entry name" value="Alpha-glycosidase_related"/>
</dbReference>
<dbReference type="InterPro" id="IPR031705">
    <property type="entry name" value="Glyco_hydro_36_C"/>
</dbReference>
<dbReference type="EC" id="3.2.1.22" evidence="2 5"/>
<organism evidence="10 11">
    <name type="scientific">Propionispira arboris</name>
    <dbReference type="NCBI Taxonomy" id="84035"/>
    <lineage>
        <taxon>Bacteria</taxon>
        <taxon>Bacillati</taxon>
        <taxon>Bacillota</taxon>
        <taxon>Negativicutes</taxon>
        <taxon>Selenomonadales</taxon>
        <taxon>Selenomonadaceae</taxon>
        <taxon>Propionispira</taxon>
    </lineage>
</organism>
<feature type="domain" description="Glycosyl hydrolase family 36 C-terminal" evidence="8">
    <location>
        <begin position="648"/>
        <end position="749"/>
    </location>
</feature>
<dbReference type="Gene3D" id="2.60.40.1180">
    <property type="entry name" value="Golgi alpha-mannosidase II"/>
    <property type="match status" value="1"/>
</dbReference>
<evidence type="ECO:0000256" key="1">
    <source>
        <dbReference type="ARBA" id="ARBA00001255"/>
    </source>
</evidence>
<dbReference type="PANTHER" id="PTHR43053">
    <property type="entry name" value="GLYCOSIDASE FAMILY 31"/>
    <property type="match status" value="1"/>
</dbReference>
<evidence type="ECO:0000256" key="4">
    <source>
        <dbReference type="ARBA" id="ARBA00023295"/>
    </source>
</evidence>
<dbReference type="GO" id="GO:0004557">
    <property type="term" value="F:alpha-galactosidase activity"/>
    <property type="evidence" value="ECO:0007669"/>
    <property type="project" value="UniProtKB-UniRule"/>
</dbReference>
<feature type="binding site" evidence="7">
    <location>
        <position position="442"/>
    </location>
    <ligand>
        <name>substrate</name>
    </ligand>
</feature>
<dbReference type="InterPro" id="IPR013785">
    <property type="entry name" value="Aldolase_TIM"/>
</dbReference>
<feature type="active site" description="Nucleophile" evidence="6">
    <location>
        <position position="477"/>
    </location>
</feature>
<reference evidence="11" key="1">
    <citation type="submission" date="2016-10" db="EMBL/GenBank/DDBJ databases">
        <authorList>
            <person name="Varghese N."/>
            <person name="Submissions S."/>
        </authorList>
    </citation>
    <scope>NUCLEOTIDE SEQUENCE [LARGE SCALE GENOMIC DNA]</scope>
    <source>
        <strain evidence="11">DSM 2179</strain>
    </source>
</reference>
<accession>A0A1H7C465</accession>
<dbReference type="EMBL" id="FNZK01000019">
    <property type="protein sequence ID" value="SEJ84589.1"/>
    <property type="molecule type" value="Genomic_DNA"/>
</dbReference>
<comment type="similarity">
    <text evidence="5">Belongs to the glycosyl hydrolase.</text>
</comment>
<dbReference type="Pfam" id="PF16874">
    <property type="entry name" value="Glyco_hydro_36C"/>
    <property type="match status" value="1"/>
</dbReference>
<dbReference type="Pfam" id="PF02065">
    <property type="entry name" value="Melibiase"/>
    <property type="match status" value="1"/>
</dbReference>
<dbReference type="PANTHER" id="PTHR43053:SF3">
    <property type="entry name" value="ALPHA-GALACTOSIDASE C-RELATED"/>
    <property type="match status" value="1"/>
</dbReference>
<evidence type="ECO:0000259" key="9">
    <source>
        <dbReference type="Pfam" id="PF16875"/>
    </source>
</evidence>
<proteinExistence type="inferred from homology"/>